<dbReference type="InterPro" id="IPR036291">
    <property type="entry name" value="NAD(P)-bd_dom_sf"/>
</dbReference>
<accession>A0A1G6GQC4</accession>
<dbReference type="CDD" id="cd05374">
    <property type="entry name" value="17beta-HSD-like_SDR_c"/>
    <property type="match status" value="1"/>
</dbReference>
<sequence length="267" mass="29144">MSKVVLITGASSGIGLATAQHLHQAGLTVYGTSRRQASALADVPFHMLQLDVSDEASIALAIQHVIDAEGRIDVLINNAGIAFAPAAAEESSLTQVQQIFDTNFFGLVRMNNATIPHMRQQGTGQIINIGSVLGFLPLPFGAYYAATKHAIEGYSASLDHELRSQGIRVSVIEPAYTNTSLDVNLIEADRKIDHYNDIRAKQLKIMTKSINRSDDPSIVAQQILAVIETDQPQQVYTAGKTAKRLKLINRFAPKQLLDRFIQKSLKL</sequence>
<dbReference type="Gene3D" id="3.40.50.720">
    <property type="entry name" value="NAD(P)-binding Rossmann-like Domain"/>
    <property type="match status" value="1"/>
</dbReference>
<dbReference type="GO" id="GO:0006654">
    <property type="term" value="P:phosphatidic acid biosynthetic process"/>
    <property type="evidence" value="ECO:0007669"/>
    <property type="project" value="TreeGrafter"/>
</dbReference>
<evidence type="ECO:0000256" key="2">
    <source>
        <dbReference type="ARBA" id="ARBA00023002"/>
    </source>
</evidence>
<evidence type="ECO:0000313" key="5">
    <source>
        <dbReference type="Proteomes" id="UP000242317"/>
    </source>
</evidence>
<keyword evidence="2" id="KW-0560">Oxidoreductase</keyword>
<dbReference type="NCBIfam" id="NF004823">
    <property type="entry name" value="PRK06179.1"/>
    <property type="match status" value="1"/>
</dbReference>
<name>A0A1G6GQC4_9GAMM</name>
<dbReference type="SUPFAM" id="SSF51735">
    <property type="entry name" value="NAD(P)-binding Rossmann-fold domains"/>
    <property type="match status" value="1"/>
</dbReference>
<gene>
    <name evidence="4" type="ORF">SAMN05421749_101193</name>
</gene>
<comment type="similarity">
    <text evidence="1 3">Belongs to the short-chain dehydrogenases/reductases (SDR) family.</text>
</comment>
<protein>
    <submittedName>
        <fullName evidence="4">NADP-dependent 3-hydroxy acid dehydrogenase YdfG</fullName>
    </submittedName>
</protein>
<dbReference type="GO" id="GO:0004806">
    <property type="term" value="F:triacylglycerol lipase activity"/>
    <property type="evidence" value="ECO:0007669"/>
    <property type="project" value="TreeGrafter"/>
</dbReference>
<dbReference type="RefSeq" id="WP_244515925.1">
    <property type="nucleotide sequence ID" value="NZ_FMYK01000001.1"/>
</dbReference>
<proteinExistence type="inferred from homology"/>
<dbReference type="GO" id="GO:0000140">
    <property type="term" value="F:acylglycerone-phosphate reductase (NADP+) activity"/>
    <property type="evidence" value="ECO:0007669"/>
    <property type="project" value="TreeGrafter"/>
</dbReference>
<organism evidence="4 5">
    <name type="scientific">Acinetobacter marinus</name>
    <dbReference type="NCBI Taxonomy" id="281375"/>
    <lineage>
        <taxon>Bacteria</taxon>
        <taxon>Pseudomonadati</taxon>
        <taxon>Pseudomonadota</taxon>
        <taxon>Gammaproteobacteria</taxon>
        <taxon>Moraxellales</taxon>
        <taxon>Moraxellaceae</taxon>
        <taxon>Acinetobacter</taxon>
    </lineage>
</organism>
<dbReference type="GO" id="GO:0019433">
    <property type="term" value="P:triglyceride catabolic process"/>
    <property type="evidence" value="ECO:0007669"/>
    <property type="project" value="TreeGrafter"/>
</dbReference>
<dbReference type="PRINTS" id="PR00081">
    <property type="entry name" value="GDHRDH"/>
</dbReference>
<dbReference type="Proteomes" id="UP000242317">
    <property type="component" value="Unassembled WGS sequence"/>
</dbReference>
<dbReference type="PANTHER" id="PTHR44169">
    <property type="entry name" value="NADPH-DEPENDENT 1-ACYLDIHYDROXYACETONE PHOSPHATE REDUCTASE"/>
    <property type="match status" value="1"/>
</dbReference>
<dbReference type="GO" id="GO:0005811">
    <property type="term" value="C:lipid droplet"/>
    <property type="evidence" value="ECO:0007669"/>
    <property type="project" value="TreeGrafter"/>
</dbReference>
<evidence type="ECO:0000256" key="1">
    <source>
        <dbReference type="ARBA" id="ARBA00006484"/>
    </source>
</evidence>
<dbReference type="Pfam" id="PF00106">
    <property type="entry name" value="adh_short"/>
    <property type="match status" value="1"/>
</dbReference>
<dbReference type="PRINTS" id="PR00080">
    <property type="entry name" value="SDRFAMILY"/>
</dbReference>
<dbReference type="PANTHER" id="PTHR44169:SF6">
    <property type="entry name" value="NADPH-DEPENDENT 1-ACYLDIHYDROXYACETONE PHOSPHATE REDUCTASE"/>
    <property type="match status" value="1"/>
</dbReference>
<evidence type="ECO:0000256" key="3">
    <source>
        <dbReference type="RuleBase" id="RU000363"/>
    </source>
</evidence>
<evidence type="ECO:0000313" key="4">
    <source>
        <dbReference type="EMBL" id="SDB83416.1"/>
    </source>
</evidence>
<reference evidence="5" key="1">
    <citation type="submission" date="2016-09" db="EMBL/GenBank/DDBJ databases">
        <authorList>
            <person name="Varghese N."/>
            <person name="Submissions S."/>
        </authorList>
    </citation>
    <scope>NUCLEOTIDE SEQUENCE [LARGE SCALE GENOMIC DNA]</scope>
    <source>
        <strain evidence="5">ANC 3699</strain>
    </source>
</reference>
<dbReference type="EMBL" id="FMYK01000001">
    <property type="protein sequence ID" value="SDB83416.1"/>
    <property type="molecule type" value="Genomic_DNA"/>
</dbReference>
<dbReference type="InterPro" id="IPR002347">
    <property type="entry name" value="SDR_fam"/>
</dbReference>
<dbReference type="AlphaFoldDB" id="A0A1G6GQC4"/>
<keyword evidence="5" id="KW-1185">Reference proteome</keyword>